<dbReference type="GO" id="GO:0005198">
    <property type="term" value="F:structural molecule activity"/>
    <property type="evidence" value="ECO:0007669"/>
    <property type="project" value="InterPro"/>
</dbReference>
<comment type="caution">
    <text evidence="9">The sequence shown here is derived from an EMBL/GenBank/DDBJ whole genome shotgun (WGS) entry which is preliminary data.</text>
</comment>
<dbReference type="NCBIfam" id="NF003676">
    <property type="entry name" value="PRK05303.1"/>
    <property type="match status" value="1"/>
</dbReference>
<dbReference type="PRINTS" id="PR01010">
    <property type="entry name" value="FLGPRINGFLGI"/>
</dbReference>
<name>A0A4Z0NVN9_9HYPH</name>
<evidence type="ECO:0000313" key="10">
    <source>
        <dbReference type="Proteomes" id="UP000297535"/>
    </source>
</evidence>
<evidence type="ECO:0000256" key="1">
    <source>
        <dbReference type="ARBA" id="ARBA00002591"/>
    </source>
</evidence>
<evidence type="ECO:0000256" key="5">
    <source>
        <dbReference type="ARBA" id="ARBA00022764"/>
    </source>
</evidence>
<comment type="similarity">
    <text evidence="8">Belongs to the FlgI family.</text>
</comment>
<sequence length="379" mass="39987" precursor="true">MRRALRVILAVLASGIAVPAHPVLAAPPVVATGGTRIKDVASLKGVRDNQLVGYGLVTGLQGTGDTLRNAQFTEQALQSMLDRMGINVRDARLRTRNVAAVMVTADLPPYVGAGSRIDVTVTSLGDATSLRGGTLLMTPLSGGDGNVYAAAQGPMAVSGFSVQGQAEQLTQGVPTAGRIPNGALIEREVPGAFRDLPELIFELKNPDFKTATLIADAINVYAIGRFRHRIASPRDQRSVVLQRPRDMVLTRLVAEIGDLTIHPDVPARVVVDQRTGTVVIGRNVQISTVAVTHGNLTVRVTETPEVSQPAPFSNGQTTVVPRTEVSAREEQGRLAVIGGSDLQTLVRGLNQVGLKPTDIIAILQAVKTAGALQAELVVQ</sequence>
<proteinExistence type="inferred from homology"/>
<dbReference type="GO" id="GO:0071973">
    <property type="term" value="P:bacterial-type flagellum-dependent cell motility"/>
    <property type="evidence" value="ECO:0007669"/>
    <property type="project" value="InterPro"/>
</dbReference>
<keyword evidence="6 8" id="KW-0975">Bacterial flagellum</keyword>
<keyword evidence="9" id="KW-0969">Cilium</keyword>
<dbReference type="AlphaFoldDB" id="A0A4Z0NVN9"/>
<comment type="function">
    <text evidence="1 8">Assembles around the rod to form the L-ring and probably protects the motor/basal body from shearing forces during rotation.</text>
</comment>
<feature type="chain" id="PRO_5021521147" description="Flagellar P-ring protein" evidence="8">
    <location>
        <begin position="26"/>
        <end position="379"/>
    </location>
</feature>
<evidence type="ECO:0000256" key="8">
    <source>
        <dbReference type="HAMAP-Rule" id="MF_00416"/>
    </source>
</evidence>
<dbReference type="PANTHER" id="PTHR30381">
    <property type="entry name" value="FLAGELLAR P-RING PERIPLASMIC PROTEIN FLGI"/>
    <property type="match status" value="1"/>
</dbReference>
<keyword evidence="9" id="KW-0966">Cell projection</keyword>
<dbReference type="OrthoDB" id="9786431at2"/>
<dbReference type="Proteomes" id="UP000297535">
    <property type="component" value="Unassembled WGS sequence"/>
</dbReference>
<evidence type="ECO:0000256" key="6">
    <source>
        <dbReference type="ARBA" id="ARBA00023143"/>
    </source>
</evidence>
<protein>
    <recommendedName>
        <fullName evidence="3 8">Flagellar P-ring protein</fullName>
    </recommendedName>
    <alternativeName>
        <fullName evidence="7 8">Basal body P-ring protein</fullName>
    </alternativeName>
</protein>
<dbReference type="GO" id="GO:0030288">
    <property type="term" value="C:outer membrane-bounded periplasmic space"/>
    <property type="evidence" value="ECO:0007669"/>
    <property type="project" value="InterPro"/>
</dbReference>
<evidence type="ECO:0000313" key="9">
    <source>
        <dbReference type="EMBL" id="TGE01783.1"/>
    </source>
</evidence>
<dbReference type="EMBL" id="SRLB01000002">
    <property type="protein sequence ID" value="TGE01783.1"/>
    <property type="molecule type" value="Genomic_DNA"/>
</dbReference>
<dbReference type="GO" id="GO:0009428">
    <property type="term" value="C:bacterial-type flagellum basal body, distal rod, P ring"/>
    <property type="evidence" value="ECO:0007669"/>
    <property type="project" value="InterPro"/>
</dbReference>
<evidence type="ECO:0000256" key="7">
    <source>
        <dbReference type="ARBA" id="ARBA00032344"/>
    </source>
</evidence>
<keyword evidence="5" id="KW-0574">Periplasm</keyword>
<accession>A0A4Z0NVN9</accession>
<dbReference type="Pfam" id="PF02119">
    <property type="entry name" value="FlgI"/>
    <property type="match status" value="1"/>
</dbReference>
<dbReference type="RefSeq" id="WP_135413097.1">
    <property type="nucleotide sequence ID" value="NZ_SRLB01000002.1"/>
</dbReference>
<organism evidence="9 10">
    <name type="scientific">Methylobacterium nonmethylotrophicum</name>
    <dbReference type="NCBI Taxonomy" id="1141884"/>
    <lineage>
        <taxon>Bacteria</taxon>
        <taxon>Pseudomonadati</taxon>
        <taxon>Pseudomonadota</taxon>
        <taxon>Alphaproteobacteria</taxon>
        <taxon>Hyphomicrobiales</taxon>
        <taxon>Methylobacteriaceae</taxon>
        <taxon>Methylobacterium</taxon>
    </lineage>
</organism>
<keyword evidence="10" id="KW-1185">Reference proteome</keyword>
<keyword evidence="9" id="KW-0282">Flagellum</keyword>
<dbReference type="HAMAP" id="MF_00416">
    <property type="entry name" value="FlgI"/>
    <property type="match status" value="1"/>
</dbReference>
<evidence type="ECO:0000256" key="3">
    <source>
        <dbReference type="ARBA" id="ARBA00019515"/>
    </source>
</evidence>
<reference evidence="9 10" key="1">
    <citation type="submission" date="2019-04" db="EMBL/GenBank/DDBJ databases">
        <authorList>
            <person name="Feng G."/>
            <person name="Zhu H."/>
        </authorList>
    </citation>
    <scope>NUCLEOTIDE SEQUENCE [LARGE SCALE GENOMIC DNA]</scope>
    <source>
        <strain evidence="9 10">6HR-1</strain>
    </source>
</reference>
<comment type="subcellular location">
    <subcellularLocation>
        <location evidence="2 8">Bacterial flagellum basal body</location>
    </subcellularLocation>
</comment>
<evidence type="ECO:0000256" key="2">
    <source>
        <dbReference type="ARBA" id="ARBA00004117"/>
    </source>
</evidence>
<evidence type="ECO:0000256" key="4">
    <source>
        <dbReference type="ARBA" id="ARBA00022729"/>
    </source>
</evidence>
<dbReference type="InterPro" id="IPR001782">
    <property type="entry name" value="Flag_FlgI"/>
</dbReference>
<comment type="subunit">
    <text evidence="8">The basal body constitutes a major portion of the flagellar organelle and consists of four rings (L,P,S, and M) mounted on a central rod.</text>
</comment>
<keyword evidence="4 8" id="KW-0732">Signal</keyword>
<dbReference type="NCBIfam" id="NF009430">
    <property type="entry name" value="PRK12789.1"/>
    <property type="match status" value="1"/>
</dbReference>
<gene>
    <name evidence="8 9" type="primary">flgI</name>
    <name evidence="9" type="ORF">EU555_03680</name>
</gene>
<feature type="signal peptide" evidence="8">
    <location>
        <begin position="1"/>
        <end position="25"/>
    </location>
</feature>
<dbReference type="PANTHER" id="PTHR30381:SF0">
    <property type="entry name" value="FLAGELLAR P-RING PROTEIN"/>
    <property type="match status" value="1"/>
</dbReference>